<dbReference type="GO" id="GO:0005506">
    <property type="term" value="F:iron ion binding"/>
    <property type="evidence" value="ECO:0007669"/>
    <property type="project" value="InterPro"/>
</dbReference>
<evidence type="ECO:0000256" key="2">
    <source>
        <dbReference type="ARBA" id="ARBA00010617"/>
    </source>
</evidence>
<evidence type="ECO:0000256" key="5">
    <source>
        <dbReference type="ARBA" id="ARBA00023002"/>
    </source>
</evidence>
<dbReference type="GO" id="GO:0016705">
    <property type="term" value="F:oxidoreductase activity, acting on paired donors, with incorporation or reduction of molecular oxygen"/>
    <property type="evidence" value="ECO:0007669"/>
    <property type="project" value="InterPro"/>
</dbReference>
<evidence type="ECO:0000313" key="8">
    <source>
        <dbReference type="EMBL" id="KDQ64956.1"/>
    </source>
</evidence>
<proteinExistence type="inferred from homology"/>
<evidence type="ECO:0000256" key="4">
    <source>
        <dbReference type="ARBA" id="ARBA00022723"/>
    </source>
</evidence>
<keyword evidence="3" id="KW-0349">Heme</keyword>
<comment type="similarity">
    <text evidence="2">Belongs to the cytochrome P450 family.</text>
</comment>
<dbReference type="EMBL" id="KL197709">
    <property type="protein sequence ID" value="KDQ64956.1"/>
    <property type="molecule type" value="Genomic_DNA"/>
</dbReference>
<dbReference type="InterPro" id="IPR036396">
    <property type="entry name" value="Cyt_P450_sf"/>
</dbReference>
<evidence type="ECO:0000256" key="7">
    <source>
        <dbReference type="ARBA" id="ARBA00023033"/>
    </source>
</evidence>
<dbReference type="GO" id="GO:0020037">
    <property type="term" value="F:heme binding"/>
    <property type="evidence" value="ECO:0007669"/>
    <property type="project" value="InterPro"/>
</dbReference>
<evidence type="ECO:0000256" key="6">
    <source>
        <dbReference type="ARBA" id="ARBA00023004"/>
    </source>
</evidence>
<organism evidence="8 9">
    <name type="scientific">Jaapia argillacea MUCL 33604</name>
    <dbReference type="NCBI Taxonomy" id="933084"/>
    <lineage>
        <taxon>Eukaryota</taxon>
        <taxon>Fungi</taxon>
        <taxon>Dikarya</taxon>
        <taxon>Basidiomycota</taxon>
        <taxon>Agaricomycotina</taxon>
        <taxon>Agaricomycetes</taxon>
        <taxon>Agaricomycetidae</taxon>
        <taxon>Jaapiales</taxon>
        <taxon>Jaapiaceae</taxon>
        <taxon>Jaapia</taxon>
    </lineage>
</organism>
<keyword evidence="4" id="KW-0479">Metal-binding</keyword>
<dbReference type="AlphaFoldDB" id="A0A067QQM1"/>
<reference evidence="9" key="1">
    <citation type="journal article" date="2014" name="Proc. Natl. Acad. Sci. U.S.A.">
        <title>Extensive sampling of basidiomycete genomes demonstrates inadequacy of the white-rot/brown-rot paradigm for wood decay fungi.</title>
        <authorList>
            <person name="Riley R."/>
            <person name="Salamov A.A."/>
            <person name="Brown D.W."/>
            <person name="Nagy L.G."/>
            <person name="Floudas D."/>
            <person name="Held B.W."/>
            <person name="Levasseur A."/>
            <person name="Lombard V."/>
            <person name="Morin E."/>
            <person name="Otillar R."/>
            <person name="Lindquist E.A."/>
            <person name="Sun H."/>
            <person name="LaButti K.M."/>
            <person name="Schmutz J."/>
            <person name="Jabbour D."/>
            <person name="Luo H."/>
            <person name="Baker S.E."/>
            <person name="Pisabarro A.G."/>
            <person name="Walton J.D."/>
            <person name="Blanchette R.A."/>
            <person name="Henrissat B."/>
            <person name="Martin F."/>
            <person name="Cullen D."/>
            <person name="Hibbett D.S."/>
            <person name="Grigoriev I.V."/>
        </authorList>
    </citation>
    <scope>NUCLEOTIDE SEQUENCE [LARGE SCALE GENOMIC DNA]</scope>
    <source>
        <strain evidence="9">MUCL 33604</strain>
    </source>
</reference>
<keyword evidence="6" id="KW-0408">Iron</keyword>
<protein>
    <submittedName>
        <fullName evidence="8">Uncharacterized protein</fullName>
    </submittedName>
</protein>
<dbReference type="Proteomes" id="UP000027265">
    <property type="component" value="Unassembled WGS sequence"/>
</dbReference>
<sequence>MPTVFGVQQENDPLIRTAEKGLEDLSAKISPGAFFVDALHFLRYVPAWFPGAGFQRITLGMRETLAKMGDVPLQIVESNCYGSQGHVSLIIFLLTGVQESGTAISSFTMSILSGPSLTKTQADNLKWAAASMYAGRWLRHICVRDTRVLPRNNPVYPNAQTLAQSDLDAVVGSDRLPSFSDKEQLPYLEALLKEVL</sequence>
<dbReference type="InterPro" id="IPR050364">
    <property type="entry name" value="Cytochrome_P450_fung"/>
</dbReference>
<keyword evidence="7" id="KW-0503">Monooxygenase</keyword>
<dbReference type="GO" id="GO:0004497">
    <property type="term" value="F:monooxygenase activity"/>
    <property type="evidence" value="ECO:0007669"/>
    <property type="project" value="UniProtKB-KW"/>
</dbReference>
<evidence type="ECO:0000256" key="3">
    <source>
        <dbReference type="ARBA" id="ARBA00022617"/>
    </source>
</evidence>
<dbReference type="OrthoDB" id="2789670at2759"/>
<dbReference type="HOGENOM" id="CLU_1390420_0_0_1"/>
<dbReference type="STRING" id="933084.A0A067QQM1"/>
<dbReference type="SUPFAM" id="SSF48264">
    <property type="entry name" value="Cytochrome P450"/>
    <property type="match status" value="1"/>
</dbReference>
<dbReference type="InParanoid" id="A0A067QQM1"/>
<accession>A0A067QQM1</accession>
<evidence type="ECO:0000256" key="1">
    <source>
        <dbReference type="ARBA" id="ARBA00001971"/>
    </source>
</evidence>
<dbReference type="PANTHER" id="PTHR46300:SF7">
    <property type="entry name" value="P450, PUTATIVE (EUROFUNG)-RELATED"/>
    <property type="match status" value="1"/>
</dbReference>
<name>A0A067QQM1_9AGAM</name>
<evidence type="ECO:0000313" key="9">
    <source>
        <dbReference type="Proteomes" id="UP000027265"/>
    </source>
</evidence>
<gene>
    <name evidence="8" type="ORF">JAAARDRAFT_43794</name>
</gene>
<keyword evidence="5" id="KW-0560">Oxidoreductase</keyword>
<dbReference type="Gene3D" id="1.10.630.10">
    <property type="entry name" value="Cytochrome P450"/>
    <property type="match status" value="1"/>
</dbReference>
<comment type="cofactor">
    <cofactor evidence="1">
        <name>heme</name>
        <dbReference type="ChEBI" id="CHEBI:30413"/>
    </cofactor>
</comment>
<dbReference type="PANTHER" id="PTHR46300">
    <property type="entry name" value="P450, PUTATIVE (EUROFUNG)-RELATED-RELATED"/>
    <property type="match status" value="1"/>
</dbReference>
<keyword evidence="9" id="KW-1185">Reference proteome</keyword>